<name>A0A132DXX6_BURVI</name>
<organism evidence="3 4">
    <name type="scientific">Burkholderia vietnamiensis</name>
    <dbReference type="NCBI Taxonomy" id="60552"/>
    <lineage>
        <taxon>Bacteria</taxon>
        <taxon>Pseudomonadati</taxon>
        <taxon>Pseudomonadota</taxon>
        <taxon>Betaproteobacteria</taxon>
        <taxon>Burkholderiales</taxon>
        <taxon>Burkholderiaceae</taxon>
        <taxon>Burkholderia</taxon>
        <taxon>Burkholderia cepacia complex</taxon>
    </lineage>
</organism>
<feature type="transmembrane region" description="Helical" evidence="1">
    <location>
        <begin position="44"/>
        <end position="61"/>
    </location>
</feature>
<reference evidence="3 4" key="1">
    <citation type="submission" date="2018-03" db="EMBL/GenBank/DDBJ databases">
        <authorList>
            <person name="Nguyen K."/>
            <person name="Fouts D."/>
            <person name="Sutton G."/>
        </authorList>
    </citation>
    <scope>NUCLEOTIDE SEQUENCE [LARGE SCALE GENOMIC DNA]</scope>
    <source>
        <strain evidence="3 4">AU3578</strain>
    </source>
</reference>
<keyword evidence="1" id="KW-1133">Transmembrane helix</keyword>
<keyword evidence="5" id="KW-1185">Reference proteome</keyword>
<evidence type="ECO:0000313" key="3">
    <source>
        <dbReference type="EMBL" id="PRH40249.1"/>
    </source>
</evidence>
<keyword evidence="1" id="KW-0472">Membrane</keyword>
<comment type="caution">
    <text evidence="3">The sequence shown here is derived from an EMBL/GenBank/DDBJ whole genome shotgun (WGS) entry which is preliminary data.</text>
</comment>
<evidence type="ECO:0000256" key="1">
    <source>
        <dbReference type="SAM" id="Phobius"/>
    </source>
</evidence>
<dbReference type="Proteomes" id="UP000808215">
    <property type="component" value="Unassembled WGS sequence"/>
</dbReference>
<evidence type="ECO:0000313" key="4">
    <source>
        <dbReference type="Proteomes" id="UP000237632"/>
    </source>
</evidence>
<dbReference type="EMBL" id="PVHK01000161">
    <property type="protein sequence ID" value="PRH40249.1"/>
    <property type="molecule type" value="Genomic_DNA"/>
</dbReference>
<sequence length="70" mass="7401">MKNTKETTIGPAWGVAAGVLLAAAGLSLDLFPKSLNGTGAAHDFLASGIAMLGIFLAVYSTHEFRRKRMH</sequence>
<dbReference type="EMBL" id="JADVKH010000056">
    <property type="protein sequence ID" value="MBJ9689662.1"/>
    <property type="molecule type" value="Genomic_DNA"/>
</dbReference>
<evidence type="ECO:0000313" key="2">
    <source>
        <dbReference type="EMBL" id="MBJ9689662.1"/>
    </source>
</evidence>
<gene>
    <name evidence="3" type="ORF">C6T65_21870</name>
    <name evidence="2" type="ORF">I5589_21540</name>
</gene>
<dbReference type="Proteomes" id="UP000237632">
    <property type="component" value="Unassembled WGS sequence"/>
</dbReference>
<accession>A0A132DXX6</accession>
<evidence type="ECO:0000313" key="5">
    <source>
        <dbReference type="Proteomes" id="UP000808215"/>
    </source>
</evidence>
<protein>
    <submittedName>
        <fullName evidence="3">Uncharacterized protein</fullName>
    </submittedName>
</protein>
<feature type="transmembrane region" description="Helical" evidence="1">
    <location>
        <begin position="12"/>
        <end position="32"/>
    </location>
</feature>
<keyword evidence="1" id="KW-0812">Transmembrane</keyword>
<dbReference type="AlphaFoldDB" id="A0A132DXX6"/>
<dbReference type="RefSeq" id="WP_014725152.1">
    <property type="nucleotide sequence ID" value="NZ_CAAAFK010000005.1"/>
</dbReference>
<reference evidence="2 5" key="2">
    <citation type="submission" date="2020-11" db="EMBL/GenBank/DDBJ databases">
        <title>Enhanced detection system for hospital associated transmission using whole genome sequencing surveillance.</title>
        <authorList>
            <person name="Harrison L.H."/>
            <person name="Van Tyne D."/>
            <person name="Marsh J.W."/>
            <person name="Griffith M.P."/>
            <person name="Snyder D.J."/>
            <person name="Cooper V.S."/>
            <person name="Mustapha M."/>
        </authorList>
    </citation>
    <scope>NUCLEOTIDE SEQUENCE [LARGE SCALE GENOMIC DNA]</scope>
    <source>
        <strain evidence="2 5">BC00020</strain>
    </source>
</reference>
<proteinExistence type="predicted"/>
<dbReference type="GeneID" id="45679401"/>